<dbReference type="InterPro" id="IPR003594">
    <property type="entry name" value="HATPase_dom"/>
</dbReference>
<evidence type="ECO:0000256" key="12">
    <source>
        <dbReference type="ARBA" id="ARBA00023136"/>
    </source>
</evidence>
<keyword evidence="15" id="KW-0406">Ion transport</keyword>
<evidence type="ECO:0000256" key="3">
    <source>
        <dbReference type="ARBA" id="ARBA00012438"/>
    </source>
</evidence>
<gene>
    <name evidence="15" type="ORF">Rumeso_03418</name>
</gene>
<dbReference type="PANTHER" id="PTHR45569">
    <property type="entry name" value="SENSOR PROTEIN KDPD"/>
    <property type="match status" value="1"/>
</dbReference>
<evidence type="ECO:0000256" key="7">
    <source>
        <dbReference type="ARBA" id="ARBA00022741"/>
    </source>
</evidence>
<dbReference type="PROSITE" id="PS50109">
    <property type="entry name" value="HIS_KIN"/>
    <property type="match status" value="1"/>
</dbReference>
<keyword evidence="10 13" id="KW-1133">Transmembrane helix</keyword>
<comment type="catalytic activity">
    <reaction evidence="1">
        <text>ATP + protein L-histidine = ADP + protein N-phospho-L-histidine.</text>
        <dbReference type="EC" id="2.7.13.3"/>
    </reaction>
</comment>
<evidence type="ECO:0000256" key="4">
    <source>
        <dbReference type="ARBA" id="ARBA00022553"/>
    </source>
</evidence>
<reference evidence="15 16" key="1">
    <citation type="submission" date="2013-02" db="EMBL/GenBank/DDBJ databases">
        <authorList>
            <person name="Fiebig A."/>
            <person name="Goeker M."/>
            <person name="Klenk H.-P.P."/>
        </authorList>
    </citation>
    <scope>NUCLEOTIDE SEQUENCE [LARGE SCALE GENOMIC DNA]</scope>
    <source>
        <strain evidence="15 16">DSM 19309</strain>
    </source>
</reference>
<dbReference type="OrthoDB" id="9806130at2"/>
<dbReference type="Gene3D" id="1.20.120.620">
    <property type="entry name" value="Backbone structure of the membrane domain of e. Coli histidine kinase receptor kdpd"/>
    <property type="match status" value="1"/>
</dbReference>
<feature type="transmembrane region" description="Helical" evidence="13">
    <location>
        <begin position="91"/>
        <end position="112"/>
    </location>
</feature>
<keyword evidence="6 13" id="KW-0812">Transmembrane</keyword>
<protein>
    <recommendedName>
        <fullName evidence="3">histidine kinase</fullName>
        <ecNumber evidence="3">2.7.13.3</ecNumber>
    </recommendedName>
</protein>
<name>A0A017HMJ3_9RHOB</name>
<organism evidence="15 16">
    <name type="scientific">Rubellimicrobium mesophilum DSM 19309</name>
    <dbReference type="NCBI Taxonomy" id="442562"/>
    <lineage>
        <taxon>Bacteria</taxon>
        <taxon>Pseudomonadati</taxon>
        <taxon>Pseudomonadota</taxon>
        <taxon>Alphaproteobacteria</taxon>
        <taxon>Rhodobacterales</taxon>
        <taxon>Roseobacteraceae</taxon>
        <taxon>Rubellimicrobium</taxon>
    </lineage>
</organism>
<comment type="subcellular location">
    <subcellularLocation>
        <location evidence="2">Membrane</location>
        <topology evidence="2">Multi-pass membrane protein</topology>
    </subcellularLocation>
</comment>
<dbReference type="SMART" id="SM00388">
    <property type="entry name" value="HisKA"/>
    <property type="match status" value="1"/>
</dbReference>
<dbReference type="InterPro" id="IPR005467">
    <property type="entry name" value="His_kinase_dom"/>
</dbReference>
<dbReference type="InterPro" id="IPR003661">
    <property type="entry name" value="HisK_dim/P_dom"/>
</dbReference>
<dbReference type="InterPro" id="IPR036097">
    <property type="entry name" value="HisK_dim/P_sf"/>
</dbReference>
<evidence type="ECO:0000313" key="16">
    <source>
        <dbReference type="Proteomes" id="UP000019666"/>
    </source>
</evidence>
<keyword evidence="16" id="KW-1185">Reference proteome</keyword>
<proteinExistence type="predicted"/>
<evidence type="ECO:0000259" key="14">
    <source>
        <dbReference type="PROSITE" id="PS50109"/>
    </source>
</evidence>
<dbReference type="GO" id="GO:0005524">
    <property type="term" value="F:ATP binding"/>
    <property type="evidence" value="ECO:0007669"/>
    <property type="project" value="UniProtKB-KW"/>
</dbReference>
<keyword evidence="15" id="KW-0407">Ion channel</keyword>
<dbReference type="InterPro" id="IPR004358">
    <property type="entry name" value="Sig_transdc_His_kin-like_C"/>
</dbReference>
<dbReference type="Pfam" id="PF00512">
    <property type="entry name" value="HisKA"/>
    <property type="match status" value="1"/>
</dbReference>
<keyword evidence="8 15" id="KW-0418">Kinase</keyword>
<evidence type="ECO:0000256" key="5">
    <source>
        <dbReference type="ARBA" id="ARBA00022679"/>
    </source>
</evidence>
<keyword evidence="15" id="KW-0813">Transport</keyword>
<keyword evidence="4" id="KW-0597">Phosphoprotein</keyword>
<comment type="caution">
    <text evidence="15">The sequence shown here is derived from an EMBL/GenBank/DDBJ whole genome shotgun (WGS) entry which is preliminary data.</text>
</comment>
<keyword evidence="11" id="KW-0902">Two-component regulatory system</keyword>
<keyword evidence="12 13" id="KW-0472">Membrane</keyword>
<dbReference type="SUPFAM" id="SSF47384">
    <property type="entry name" value="Homodimeric domain of signal transducing histidine kinase"/>
    <property type="match status" value="1"/>
</dbReference>
<dbReference type="InterPro" id="IPR036890">
    <property type="entry name" value="HATPase_C_sf"/>
</dbReference>
<evidence type="ECO:0000256" key="2">
    <source>
        <dbReference type="ARBA" id="ARBA00004141"/>
    </source>
</evidence>
<dbReference type="EMBL" id="AOSK01000095">
    <property type="protein sequence ID" value="EYD74994.1"/>
    <property type="molecule type" value="Genomic_DNA"/>
</dbReference>
<dbReference type="PANTHER" id="PTHR45569:SF1">
    <property type="entry name" value="SENSOR PROTEIN KDPD"/>
    <property type="match status" value="1"/>
</dbReference>
<evidence type="ECO:0000313" key="15">
    <source>
        <dbReference type="EMBL" id="EYD74994.1"/>
    </source>
</evidence>
<evidence type="ECO:0000256" key="8">
    <source>
        <dbReference type="ARBA" id="ARBA00022777"/>
    </source>
</evidence>
<dbReference type="InterPro" id="IPR025201">
    <property type="entry name" value="KdpD_TM"/>
</dbReference>
<sequence length="508" mass="53863">MRRWPARLDSFHGYTATFLLVALVTVCALGSKRWLPSHPVDHSADLLYLVPVIYSASRYGLGPGIFAAVLGALAYNFFFTPPHLTLRVSSPLDGATVLVLLGVALFTGRLAARQRNQGQTAAALAERNAAMASFSRALVGATDEPALGRAICQEIGRLLGSGAVLVGPGEPEPRIIASCPPLDALASPDIEAARLAMKRPALPGGGAAPLTASNWTFHALSTSRGAIGTLGLTDAKDNARALHEDNALLETILDQAALALEGLHLASEVAEIERLREQDRLRGTLLSSVSHDLRTPLTSILAAAAQLRREGAADPGTLATLEIEARRLDRYVANLLDMVRLEAGTLRLRLEPVDLTDVVAGVLRDLGKGLAVSGLRVDVPTDLPLVRLDPQLFHHCLLNLVDNALRYGGGREVFIRGERSAAGVSLVVLDEGPGLPPGQERRIFETFVRLRGSDREGGTGLGLAIVKGFAEAMGLSVWATNRSDGPGAAFVLQVPPALVVQDMEVQAE</sequence>
<dbReference type="InterPro" id="IPR052023">
    <property type="entry name" value="Histidine_kinase_KdpD"/>
</dbReference>
<dbReference type="CDD" id="cd00082">
    <property type="entry name" value="HisKA"/>
    <property type="match status" value="1"/>
</dbReference>
<dbReference type="InterPro" id="IPR038318">
    <property type="entry name" value="KdpD_sf"/>
</dbReference>
<keyword evidence="5 15" id="KW-0808">Transferase</keyword>
<dbReference type="CDD" id="cd00075">
    <property type="entry name" value="HATPase"/>
    <property type="match status" value="1"/>
</dbReference>
<dbReference type="STRING" id="442562.Rumeso_03418"/>
<dbReference type="Proteomes" id="UP000019666">
    <property type="component" value="Unassembled WGS sequence"/>
</dbReference>
<dbReference type="GO" id="GO:0000155">
    <property type="term" value="F:phosphorelay sensor kinase activity"/>
    <property type="evidence" value="ECO:0007669"/>
    <property type="project" value="InterPro"/>
</dbReference>
<dbReference type="AlphaFoldDB" id="A0A017HMJ3"/>
<dbReference type="PRINTS" id="PR00344">
    <property type="entry name" value="BCTRLSENSOR"/>
</dbReference>
<dbReference type="Gene3D" id="3.30.450.40">
    <property type="match status" value="1"/>
</dbReference>
<dbReference type="RefSeq" id="WP_051521502.1">
    <property type="nucleotide sequence ID" value="NZ_KK088606.1"/>
</dbReference>
<evidence type="ECO:0000256" key="13">
    <source>
        <dbReference type="SAM" id="Phobius"/>
    </source>
</evidence>
<accession>A0A017HMJ3</accession>
<dbReference type="GO" id="GO:0034220">
    <property type="term" value="P:monoatomic ion transmembrane transport"/>
    <property type="evidence" value="ECO:0007669"/>
    <property type="project" value="UniProtKB-KW"/>
</dbReference>
<keyword evidence="7" id="KW-0547">Nucleotide-binding</keyword>
<evidence type="ECO:0000256" key="1">
    <source>
        <dbReference type="ARBA" id="ARBA00000085"/>
    </source>
</evidence>
<dbReference type="Gene3D" id="1.10.287.130">
    <property type="match status" value="1"/>
</dbReference>
<feature type="transmembrane region" description="Helical" evidence="13">
    <location>
        <begin position="59"/>
        <end position="79"/>
    </location>
</feature>
<dbReference type="InterPro" id="IPR029016">
    <property type="entry name" value="GAF-like_dom_sf"/>
</dbReference>
<feature type="transmembrane region" description="Helical" evidence="13">
    <location>
        <begin position="12"/>
        <end position="31"/>
    </location>
</feature>
<dbReference type="Gene3D" id="3.30.565.10">
    <property type="entry name" value="Histidine kinase-like ATPase, C-terminal domain"/>
    <property type="match status" value="1"/>
</dbReference>
<evidence type="ECO:0000256" key="9">
    <source>
        <dbReference type="ARBA" id="ARBA00022840"/>
    </source>
</evidence>
<evidence type="ECO:0000256" key="11">
    <source>
        <dbReference type="ARBA" id="ARBA00023012"/>
    </source>
</evidence>
<dbReference type="HOGENOM" id="CLU_000445_89_5_5"/>
<dbReference type="EC" id="2.7.13.3" evidence="3"/>
<dbReference type="Pfam" id="PF13493">
    <property type="entry name" value="DUF4118"/>
    <property type="match status" value="1"/>
</dbReference>
<dbReference type="SMART" id="SM00387">
    <property type="entry name" value="HATPase_c"/>
    <property type="match status" value="1"/>
</dbReference>
<keyword evidence="9" id="KW-0067">ATP-binding</keyword>
<dbReference type="PATRIC" id="fig|442562.3.peg.3364"/>
<feature type="domain" description="Histidine kinase" evidence="14">
    <location>
        <begin position="288"/>
        <end position="498"/>
    </location>
</feature>
<dbReference type="Pfam" id="PF02518">
    <property type="entry name" value="HATPase_c"/>
    <property type="match status" value="1"/>
</dbReference>
<evidence type="ECO:0000256" key="10">
    <source>
        <dbReference type="ARBA" id="ARBA00022989"/>
    </source>
</evidence>
<dbReference type="SUPFAM" id="SSF55874">
    <property type="entry name" value="ATPase domain of HSP90 chaperone/DNA topoisomerase II/histidine kinase"/>
    <property type="match status" value="1"/>
</dbReference>
<dbReference type="GO" id="GO:0005886">
    <property type="term" value="C:plasma membrane"/>
    <property type="evidence" value="ECO:0007669"/>
    <property type="project" value="TreeGrafter"/>
</dbReference>
<evidence type="ECO:0000256" key="6">
    <source>
        <dbReference type="ARBA" id="ARBA00022692"/>
    </source>
</evidence>